<keyword evidence="1" id="KW-0812">Transmembrane</keyword>
<dbReference type="PANTHER" id="PTHR43081">
    <property type="entry name" value="ADENYLATE CYCLASE, TERMINAL-DIFFERENTIATION SPECIFIC-RELATED"/>
    <property type="match status" value="1"/>
</dbReference>
<dbReference type="Proteomes" id="UP001321014">
    <property type="component" value="Unassembled WGS sequence"/>
</dbReference>
<dbReference type="PANTHER" id="PTHR43081:SF19">
    <property type="entry name" value="PH-SENSITIVE ADENYLATE CYCLASE RV1264"/>
    <property type="match status" value="1"/>
</dbReference>
<evidence type="ECO:0000256" key="1">
    <source>
        <dbReference type="SAM" id="Phobius"/>
    </source>
</evidence>
<dbReference type="InterPro" id="IPR050697">
    <property type="entry name" value="Adenylyl/Guanylyl_Cyclase_3/4"/>
</dbReference>
<dbReference type="SUPFAM" id="SSF56436">
    <property type="entry name" value="C-type lectin-like"/>
    <property type="match status" value="1"/>
</dbReference>
<evidence type="ECO:0000313" key="4">
    <source>
        <dbReference type="EMBL" id="MCU9837170.1"/>
    </source>
</evidence>
<evidence type="ECO:0008006" key="6">
    <source>
        <dbReference type="Google" id="ProtNLM"/>
    </source>
</evidence>
<dbReference type="InterPro" id="IPR001304">
    <property type="entry name" value="C-type_lectin-like"/>
</dbReference>
<dbReference type="EMBL" id="JAOVQN010000003">
    <property type="protein sequence ID" value="MCU9837170.1"/>
    <property type="molecule type" value="Genomic_DNA"/>
</dbReference>
<dbReference type="Gene3D" id="3.10.100.10">
    <property type="entry name" value="Mannose-Binding Protein A, subunit A"/>
    <property type="match status" value="1"/>
</dbReference>
<dbReference type="InterPro" id="IPR016186">
    <property type="entry name" value="C-type_lectin-like/link_sf"/>
</dbReference>
<gene>
    <name evidence="4" type="ORF">OEZ49_05285</name>
</gene>
<keyword evidence="5" id="KW-1185">Reference proteome</keyword>
<evidence type="ECO:0000259" key="3">
    <source>
        <dbReference type="PROSITE" id="PS50125"/>
    </source>
</evidence>
<reference evidence="4 5" key="1">
    <citation type="submission" date="2022-10" db="EMBL/GenBank/DDBJ databases">
        <title>Ruegeria sp. nov., isolated from ocean surface water.</title>
        <authorList>
            <person name="He W."/>
            <person name="Wang L."/>
            <person name="Zhang D.-F."/>
        </authorList>
    </citation>
    <scope>NUCLEOTIDE SEQUENCE [LARGE SCALE GENOMIC DNA]</scope>
    <source>
        <strain evidence="4 5">WL0004</strain>
    </source>
</reference>
<dbReference type="CDD" id="cd07302">
    <property type="entry name" value="CHD"/>
    <property type="match status" value="1"/>
</dbReference>
<sequence>MRLLFGAKLEVGKHRKDHDTEWYASMDAYPDPDVVNRRPMTRRLLTILAADVAEYSRHIEAHEETALSHLSALRGLMEPVIETHQGKIANTAGDSVIAWFESPVEALRAAIQFQQAHKAYNDKVPNAERLFFRVGINIGDVTVQENGDILGHGVNMAARLEALAEPGGICLSQNVMDQVDGKVEFAFSKVGEHHVKNVAKPVTVYSVGDAGAMAPRLRRRVSKAIRNPALQVGMTAGVALISAVTLWFVLNQETSNTERLQIAQLLEGNPDPEDILSAFDLVTSGTFNGHTYHVIRTWGGDWSDIEHLARALGGYPVAIGSQAENDFVFELSLKEEGHWVVYDTAFEGPMIGFVQQEGAPEPGGGWIWQNGEAVDYTNWASDAPDNWRGNQHLANFANPKRNAPAPEWGDTPAVHASVIIEIPN</sequence>
<dbReference type="InterPro" id="IPR016187">
    <property type="entry name" value="CTDL_fold"/>
</dbReference>
<dbReference type="SUPFAM" id="SSF55073">
    <property type="entry name" value="Nucleotide cyclase"/>
    <property type="match status" value="1"/>
</dbReference>
<organism evidence="4 5">
    <name type="scientific">Ruegeria marisflavi</name>
    <dbReference type="NCBI Taxonomy" id="2984152"/>
    <lineage>
        <taxon>Bacteria</taxon>
        <taxon>Pseudomonadati</taxon>
        <taxon>Pseudomonadota</taxon>
        <taxon>Alphaproteobacteria</taxon>
        <taxon>Rhodobacterales</taxon>
        <taxon>Roseobacteraceae</taxon>
        <taxon>Ruegeria</taxon>
    </lineage>
</organism>
<evidence type="ECO:0000259" key="2">
    <source>
        <dbReference type="PROSITE" id="PS50041"/>
    </source>
</evidence>
<dbReference type="Pfam" id="PF00211">
    <property type="entry name" value="Guanylate_cyc"/>
    <property type="match status" value="1"/>
</dbReference>
<dbReference type="Gene3D" id="3.30.70.1230">
    <property type="entry name" value="Nucleotide cyclase"/>
    <property type="match status" value="1"/>
</dbReference>
<protein>
    <recommendedName>
        <fullName evidence="6">Guanylate cyclase domain-containing protein</fullName>
    </recommendedName>
</protein>
<keyword evidence="1" id="KW-0472">Membrane</keyword>
<dbReference type="PROSITE" id="PS50041">
    <property type="entry name" value="C_TYPE_LECTIN_2"/>
    <property type="match status" value="1"/>
</dbReference>
<dbReference type="PROSITE" id="PS50125">
    <property type="entry name" value="GUANYLATE_CYCLASE_2"/>
    <property type="match status" value="1"/>
</dbReference>
<dbReference type="InterPro" id="IPR001054">
    <property type="entry name" value="A/G_cyclase"/>
</dbReference>
<name>A0ABT2WMP7_9RHOB</name>
<keyword evidence="1" id="KW-1133">Transmembrane helix</keyword>
<proteinExistence type="predicted"/>
<dbReference type="SMART" id="SM00034">
    <property type="entry name" value="CLECT"/>
    <property type="match status" value="1"/>
</dbReference>
<accession>A0ABT2WMP7</accession>
<comment type="caution">
    <text evidence="4">The sequence shown here is derived from an EMBL/GenBank/DDBJ whole genome shotgun (WGS) entry which is preliminary data.</text>
</comment>
<feature type="domain" description="C-type lectin" evidence="2">
    <location>
        <begin position="287"/>
        <end position="410"/>
    </location>
</feature>
<dbReference type="InterPro" id="IPR029787">
    <property type="entry name" value="Nucleotide_cyclase"/>
</dbReference>
<feature type="domain" description="Guanylate cyclase" evidence="3">
    <location>
        <begin position="46"/>
        <end position="161"/>
    </location>
</feature>
<feature type="transmembrane region" description="Helical" evidence="1">
    <location>
        <begin position="228"/>
        <end position="250"/>
    </location>
</feature>
<evidence type="ECO:0000313" key="5">
    <source>
        <dbReference type="Proteomes" id="UP001321014"/>
    </source>
</evidence>